<evidence type="ECO:0000313" key="3">
    <source>
        <dbReference type="Proteomes" id="UP000477680"/>
    </source>
</evidence>
<reference evidence="2 3" key="1">
    <citation type="submission" date="2020-02" db="EMBL/GenBank/DDBJ databases">
        <title>Genome sequencing for Kineobactrum sp. M2.</title>
        <authorList>
            <person name="Park S.-J."/>
        </authorList>
    </citation>
    <scope>NUCLEOTIDE SEQUENCE [LARGE SCALE GENOMIC DNA]</scope>
    <source>
        <strain evidence="2 3">M2</strain>
    </source>
</reference>
<dbReference type="PANTHER" id="PTHR43194:SF2">
    <property type="entry name" value="PEROXISOMAL MEMBRANE PROTEIN LPX1"/>
    <property type="match status" value="1"/>
</dbReference>
<dbReference type="KEGG" id="kim:G3T16_12180"/>
<organism evidence="2 3">
    <name type="scientific">Kineobactrum salinum</name>
    <dbReference type="NCBI Taxonomy" id="2708301"/>
    <lineage>
        <taxon>Bacteria</taxon>
        <taxon>Pseudomonadati</taxon>
        <taxon>Pseudomonadota</taxon>
        <taxon>Gammaproteobacteria</taxon>
        <taxon>Cellvibrionales</taxon>
        <taxon>Halieaceae</taxon>
        <taxon>Kineobactrum</taxon>
    </lineage>
</organism>
<dbReference type="InterPro" id="IPR000073">
    <property type="entry name" value="AB_hydrolase_1"/>
</dbReference>
<dbReference type="Gene3D" id="3.40.50.1820">
    <property type="entry name" value="alpha/beta hydrolase"/>
    <property type="match status" value="1"/>
</dbReference>
<protein>
    <submittedName>
        <fullName evidence="2">Alpha/beta hydrolase</fullName>
    </submittedName>
</protein>
<dbReference type="Pfam" id="PF12697">
    <property type="entry name" value="Abhydrolase_6"/>
    <property type="match status" value="1"/>
</dbReference>
<dbReference type="RefSeq" id="WP_163495494.1">
    <property type="nucleotide sequence ID" value="NZ_CP048711.1"/>
</dbReference>
<gene>
    <name evidence="2" type="ORF">G3T16_12180</name>
</gene>
<dbReference type="InterPro" id="IPR050228">
    <property type="entry name" value="Carboxylesterase_BioH"/>
</dbReference>
<keyword evidence="3" id="KW-1185">Reference proteome</keyword>
<evidence type="ECO:0000313" key="2">
    <source>
        <dbReference type="EMBL" id="QIB66058.1"/>
    </source>
</evidence>
<dbReference type="GO" id="GO:0016787">
    <property type="term" value="F:hydrolase activity"/>
    <property type="evidence" value="ECO:0007669"/>
    <property type="project" value="UniProtKB-KW"/>
</dbReference>
<name>A0A6C0U2A6_9GAMM</name>
<dbReference type="SUPFAM" id="SSF53474">
    <property type="entry name" value="alpha/beta-Hydrolases"/>
    <property type="match status" value="1"/>
</dbReference>
<evidence type="ECO:0000259" key="1">
    <source>
        <dbReference type="Pfam" id="PF12697"/>
    </source>
</evidence>
<proteinExistence type="predicted"/>
<dbReference type="Proteomes" id="UP000477680">
    <property type="component" value="Chromosome"/>
</dbReference>
<sequence>MTTLQSRFLVCRERKLHFLEGGTPARPAIIIWHGVTGTCEDHRELATRLAQRYHVIVPDSPGCGLSEWISPAPGGASLGFHADIAEDLLRQLRIDTVAWIGSSKGGGLGIVVAGRDNAITVSHLILNDVGVSLPGKTCAALGQRLAEPPVFQGFEEFVAHVQRFLARSGVHRFNGEAHKLALSWSRRTDAGGFSYHYDPALARQFSEHPEDFDLWSFWDRITARTLLLQGEDSIVAADEIAAMCRRGPGCSHRRRPGGHVTFLDSPEEQDIIMEFLQTGGENHGAR</sequence>
<accession>A0A6C0U2A6</accession>
<dbReference type="EMBL" id="CP048711">
    <property type="protein sequence ID" value="QIB66058.1"/>
    <property type="molecule type" value="Genomic_DNA"/>
</dbReference>
<keyword evidence="2" id="KW-0378">Hydrolase</keyword>
<feature type="domain" description="AB hydrolase-1" evidence="1">
    <location>
        <begin position="29"/>
        <end position="268"/>
    </location>
</feature>
<dbReference type="PRINTS" id="PR00111">
    <property type="entry name" value="ABHYDROLASE"/>
</dbReference>
<dbReference type="InterPro" id="IPR029058">
    <property type="entry name" value="AB_hydrolase_fold"/>
</dbReference>
<dbReference type="PANTHER" id="PTHR43194">
    <property type="entry name" value="HYDROLASE ALPHA/BETA FOLD FAMILY"/>
    <property type="match status" value="1"/>
</dbReference>
<dbReference type="AlphaFoldDB" id="A0A6C0U2A6"/>